<dbReference type="EMBL" id="JACDUS010000001">
    <property type="protein sequence ID" value="MBA2879945.1"/>
    <property type="molecule type" value="Genomic_DNA"/>
</dbReference>
<feature type="domain" description="R3H" evidence="8">
    <location>
        <begin position="216"/>
        <end position="282"/>
    </location>
</feature>
<feature type="compositionally biased region" description="Low complexity" evidence="7">
    <location>
        <begin position="118"/>
        <end position="128"/>
    </location>
</feature>
<gene>
    <name evidence="6" type="primary">khpB</name>
    <name evidence="6" type="synonym">eloR</name>
    <name evidence="9" type="ORF">HNR65_000252</name>
</gene>
<comment type="caution">
    <text evidence="9">The sequence shown here is derived from an EMBL/GenBank/DDBJ whole genome shotgun (WGS) entry which is preliminary data.</text>
</comment>
<dbReference type="PANTHER" id="PTHR35800">
    <property type="entry name" value="PROTEIN JAG"/>
    <property type="match status" value="1"/>
</dbReference>
<dbReference type="NCBIfam" id="NF041568">
    <property type="entry name" value="Jag_EloR"/>
    <property type="match status" value="1"/>
</dbReference>
<dbReference type="InterPro" id="IPR032782">
    <property type="entry name" value="KhpB_N"/>
</dbReference>
<keyword evidence="4 6" id="KW-0143">Chaperone</keyword>
<dbReference type="GO" id="GO:0071555">
    <property type="term" value="P:cell wall organization"/>
    <property type="evidence" value="ECO:0007669"/>
    <property type="project" value="UniProtKB-KW"/>
</dbReference>
<dbReference type="InterPro" id="IPR034079">
    <property type="entry name" value="R3H_KhpB"/>
</dbReference>
<dbReference type="HAMAP" id="MF_00867">
    <property type="entry name" value="KhpB"/>
    <property type="match status" value="1"/>
</dbReference>
<keyword evidence="5 6" id="KW-0961">Cell wall biogenesis/degradation</keyword>
<dbReference type="InterPro" id="IPR036867">
    <property type="entry name" value="R3H_dom_sf"/>
</dbReference>
<dbReference type="AlphaFoldDB" id="A0A7W0C663"/>
<dbReference type="RefSeq" id="WP_181549627.1">
    <property type="nucleotide sequence ID" value="NZ_JACDUS010000001.1"/>
</dbReference>
<comment type="function">
    <text evidence="6">A probable RNA chaperone. Forms a complex with KhpA which binds to cellular RNA and controls its expression. Plays a role in peptidoglycan (PG) homeostasis and cell length regulation.</text>
</comment>
<dbReference type="PROSITE" id="PS51061">
    <property type="entry name" value="R3H"/>
    <property type="match status" value="1"/>
</dbReference>
<keyword evidence="3 6" id="KW-0133">Cell shape</keyword>
<dbReference type="InterPro" id="IPR038008">
    <property type="entry name" value="Jag_KH"/>
</dbReference>
<dbReference type="InterPro" id="IPR015946">
    <property type="entry name" value="KH_dom-like_a/b"/>
</dbReference>
<dbReference type="Pfam" id="PF01424">
    <property type="entry name" value="R3H"/>
    <property type="match status" value="1"/>
</dbReference>
<dbReference type="GO" id="GO:0005737">
    <property type="term" value="C:cytoplasm"/>
    <property type="evidence" value="ECO:0007669"/>
    <property type="project" value="UniProtKB-SubCell"/>
</dbReference>
<evidence type="ECO:0000256" key="1">
    <source>
        <dbReference type="ARBA" id="ARBA00022490"/>
    </source>
</evidence>
<comment type="similarity">
    <text evidence="6">Belongs to the KhpB RNA-binding protein family.</text>
</comment>
<reference evidence="9 10" key="1">
    <citation type="submission" date="2020-07" db="EMBL/GenBank/DDBJ databases">
        <title>Genomic Encyclopedia of Type Strains, Phase IV (KMG-IV): sequencing the most valuable type-strain genomes for metagenomic binning, comparative biology and taxonomic classification.</title>
        <authorList>
            <person name="Goeker M."/>
        </authorList>
    </citation>
    <scope>NUCLEOTIDE SEQUENCE [LARGE SCALE GENOMIC DNA]</scope>
    <source>
        <strain evidence="9 10">DSM 17721</strain>
    </source>
</reference>
<feature type="region of interest" description="Jag_N domain" evidence="6">
    <location>
        <begin position="6"/>
        <end position="56"/>
    </location>
</feature>
<dbReference type="SMART" id="SM00393">
    <property type="entry name" value="R3H"/>
    <property type="match status" value="1"/>
</dbReference>
<evidence type="ECO:0000256" key="6">
    <source>
        <dbReference type="HAMAP-Rule" id="MF_00867"/>
    </source>
</evidence>
<evidence type="ECO:0000256" key="2">
    <source>
        <dbReference type="ARBA" id="ARBA00022884"/>
    </source>
</evidence>
<evidence type="ECO:0000256" key="3">
    <source>
        <dbReference type="ARBA" id="ARBA00022960"/>
    </source>
</evidence>
<keyword evidence="10" id="KW-1185">Reference proteome</keyword>
<comment type="domain">
    <text evidence="6">Has an N-terminal Jag-N domain and 2 RNA-binding domains (KH and R3H).</text>
</comment>
<dbReference type="Gene3D" id="3.30.1370.50">
    <property type="entry name" value="R3H-like domain"/>
    <property type="match status" value="1"/>
</dbReference>
<dbReference type="GO" id="GO:0009252">
    <property type="term" value="P:peptidoglycan biosynthetic process"/>
    <property type="evidence" value="ECO:0007669"/>
    <property type="project" value="UniProtKB-UniRule"/>
</dbReference>
<evidence type="ECO:0000256" key="4">
    <source>
        <dbReference type="ARBA" id="ARBA00023186"/>
    </source>
</evidence>
<dbReference type="InterPro" id="IPR001374">
    <property type="entry name" value="R3H_dom"/>
</dbReference>
<dbReference type="Gene3D" id="3.30.300.20">
    <property type="match status" value="1"/>
</dbReference>
<evidence type="ECO:0000313" key="10">
    <source>
        <dbReference type="Proteomes" id="UP000525298"/>
    </source>
</evidence>
<evidence type="ECO:0000259" key="8">
    <source>
        <dbReference type="PROSITE" id="PS51061"/>
    </source>
</evidence>
<dbReference type="GO" id="GO:0008360">
    <property type="term" value="P:regulation of cell shape"/>
    <property type="evidence" value="ECO:0007669"/>
    <property type="project" value="UniProtKB-KW"/>
</dbReference>
<dbReference type="Proteomes" id="UP000525298">
    <property type="component" value="Unassembled WGS sequence"/>
</dbReference>
<dbReference type="InterPro" id="IPR039247">
    <property type="entry name" value="KhpB"/>
</dbReference>
<evidence type="ECO:0000256" key="7">
    <source>
        <dbReference type="SAM" id="MobiDB-lite"/>
    </source>
</evidence>
<dbReference type="SMART" id="SM01245">
    <property type="entry name" value="Jag_N"/>
    <property type="match status" value="1"/>
</dbReference>
<keyword evidence="1 6" id="KW-0963">Cytoplasm</keyword>
<comment type="subunit">
    <text evidence="6">Forms a complex with KhpA.</text>
</comment>
<dbReference type="CDD" id="cd02414">
    <property type="entry name" value="KH-II_Jag"/>
    <property type="match status" value="1"/>
</dbReference>
<protein>
    <recommendedName>
        <fullName evidence="6">RNA-binding protein KhpB</fullName>
    </recommendedName>
    <alternativeName>
        <fullName evidence="6">RNA-binding protein EloR</fullName>
    </alternativeName>
</protein>
<dbReference type="CDD" id="cd02644">
    <property type="entry name" value="R3H_jag"/>
    <property type="match status" value="1"/>
</dbReference>
<feature type="region of interest" description="Disordered" evidence="7">
    <location>
        <begin position="62"/>
        <end position="131"/>
    </location>
</feature>
<dbReference type="PANTHER" id="PTHR35800:SF1">
    <property type="entry name" value="RNA-BINDING PROTEIN KHPB"/>
    <property type="match status" value="1"/>
</dbReference>
<keyword evidence="2 6" id="KW-0694">RNA-binding</keyword>
<dbReference type="InterPro" id="IPR038247">
    <property type="entry name" value="Jag_N_dom_sf"/>
</dbReference>
<dbReference type="Pfam" id="PF14804">
    <property type="entry name" value="Jag_N"/>
    <property type="match status" value="1"/>
</dbReference>
<evidence type="ECO:0000313" key="9">
    <source>
        <dbReference type="EMBL" id="MBA2879945.1"/>
    </source>
</evidence>
<organism evidence="9 10">
    <name type="scientific">Desulfosalsimonas propionicica</name>
    <dbReference type="NCBI Taxonomy" id="332175"/>
    <lineage>
        <taxon>Bacteria</taxon>
        <taxon>Pseudomonadati</taxon>
        <taxon>Thermodesulfobacteriota</taxon>
        <taxon>Desulfobacteria</taxon>
        <taxon>Desulfobacterales</taxon>
        <taxon>Desulfosalsimonadaceae</taxon>
        <taxon>Desulfosalsimonas</taxon>
    </lineage>
</organism>
<feature type="compositionally biased region" description="Acidic residues" evidence="7">
    <location>
        <begin position="106"/>
        <end position="117"/>
    </location>
</feature>
<comment type="subcellular location">
    <subcellularLocation>
        <location evidence="6">Cytoplasm</location>
    </subcellularLocation>
</comment>
<sequence>MTEYHDFEEKSVEKAVEKACIELNRNRDELKYDIISYGSSGIFGLVGAKKAVIRVSVSEAAAGPISSGSDGTHDSREDNNQEDDSVSALVDEAFGPSVDNRREAVSETEESVTEPEQEQAASPAASADPKADPGVVADWVRGFLEQIIVLVSPDSELDLKVDAELIRFDIKGGDSARLIGKRGQTLDAIYYLVEKGVYKQFGHSVPIEIDVEGYLEKRRSELTSLASRLAQKAMDSGKPMVINRISAQDRRVVHLSLRDNREVRTQSVGNGDLRKLLIMPRKKNQAKKSRPRSE</sequence>
<accession>A0A7W0C663</accession>
<dbReference type="Gene3D" id="3.30.30.80">
    <property type="entry name" value="probable RNA-binding protein from clostridium symbiosum atcc 14940"/>
    <property type="match status" value="1"/>
</dbReference>
<name>A0A7W0C663_9BACT</name>
<dbReference type="GO" id="GO:0003723">
    <property type="term" value="F:RNA binding"/>
    <property type="evidence" value="ECO:0007669"/>
    <property type="project" value="UniProtKB-UniRule"/>
</dbReference>
<proteinExistence type="inferred from homology"/>
<evidence type="ECO:0000256" key="5">
    <source>
        <dbReference type="ARBA" id="ARBA00023316"/>
    </source>
</evidence>